<reference evidence="16" key="1">
    <citation type="submission" date="2025-08" db="UniProtKB">
        <authorList>
            <consortium name="RefSeq"/>
        </authorList>
    </citation>
    <scope>IDENTIFICATION</scope>
    <source>
        <tissue evidence="16">Gonads</tissue>
    </source>
</reference>
<evidence type="ECO:0000256" key="10">
    <source>
        <dbReference type="ARBA" id="ARBA00023128"/>
    </source>
</evidence>
<evidence type="ECO:0000256" key="7">
    <source>
        <dbReference type="ARBA" id="ARBA00022792"/>
    </source>
</evidence>
<evidence type="ECO:0000256" key="13">
    <source>
        <dbReference type="ARBA" id="ARBA00046797"/>
    </source>
</evidence>
<dbReference type="GO" id="GO:0005743">
    <property type="term" value="C:mitochondrial inner membrane"/>
    <property type="evidence" value="ECO:0007669"/>
    <property type="project" value="UniProtKB-SubCell"/>
</dbReference>
<name>A0A6J2YBQ9_SITOR</name>
<dbReference type="OrthoDB" id="3308at2759"/>
<comment type="similarity">
    <text evidence="2 14">Belongs to the complex I NDUFA13 subunit family.</text>
</comment>
<evidence type="ECO:0000256" key="4">
    <source>
        <dbReference type="ARBA" id="ARBA00022448"/>
    </source>
</evidence>
<dbReference type="FunCoup" id="A0A6J2YBQ9">
    <property type="interactions" value="874"/>
</dbReference>
<keyword evidence="15" id="KW-1185">Reference proteome</keyword>
<organism evidence="15 16">
    <name type="scientific">Sitophilus oryzae</name>
    <name type="common">Rice weevil</name>
    <name type="synonym">Curculio oryzae</name>
    <dbReference type="NCBI Taxonomy" id="7048"/>
    <lineage>
        <taxon>Eukaryota</taxon>
        <taxon>Metazoa</taxon>
        <taxon>Ecdysozoa</taxon>
        <taxon>Arthropoda</taxon>
        <taxon>Hexapoda</taxon>
        <taxon>Insecta</taxon>
        <taxon>Pterygota</taxon>
        <taxon>Neoptera</taxon>
        <taxon>Endopterygota</taxon>
        <taxon>Coleoptera</taxon>
        <taxon>Polyphaga</taxon>
        <taxon>Cucujiformia</taxon>
        <taxon>Curculionidae</taxon>
        <taxon>Dryophthorinae</taxon>
        <taxon>Sitophilus</taxon>
    </lineage>
</organism>
<gene>
    <name evidence="16" type="primary">LOC115886010</name>
</gene>
<dbReference type="GeneID" id="115886010"/>
<keyword evidence="9 14" id="KW-1133">Transmembrane helix</keyword>
<proteinExistence type="inferred from homology"/>
<keyword evidence="7 14" id="KW-0999">Mitochondrion inner membrane</keyword>
<evidence type="ECO:0000256" key="3">
    <source>
        <dbReference type="ARBA" id="ARBA00018192"/>
    </source>
</evidence>
<dbReference type="Proteomes" id="UP000504635">
    <property type="component" value="Unplaced"/>
</dbReference>
<evidence type="ECO:0000256" key="12">
    <source>
        <dbReference type="ARBA" id="ARBA00045908"/>
    </source>
</evidence>
<comment type="function">
    <text evidence="12">Accessory subunit of the mitochondrial membrane respiratory chain NADH dehydrogenase (Complex I), that is believed not to be involved in catalysis. Complex I functions in the transfer of electrons from NADH to the respiratory chain. The immediate electron acceptor for the enzyme is believed to be ubiquinone. Involved in the interferon/all-trans-retinoic acid (IFN/RA) induced cell death. This apoptotic activity is inhibited by interaction with viral IRF1. Prevents the transactivation of STAT3 target genes. May play a role in CARD15-mediated innate mucosal responses and serve to regulate intestinal epithelial cell responses to microbes.</text>
</comment>
<keyword evidence="11 14" id="KW-0472">Membrane</keyword>
<comment type="function">
    <text evidence="14">Complex I functions in the transfer of electrons from NADH to the respiratory chain. Accessory subunit of the mitochondrial membrane respiratory chain NADH dehydrogenase (Complex I), that is believed not to be involved in catalysis.</text>
</comment>
<dbReference type="InParanoid" id="A0A6J2YBQ9"/>
<evidence type="ECO:0000256" key="14">
    <source>
        <dbReference type="RuleBase" id="RU368034"/>
    </source>
</evidence>
<evidence type="ECO:0000256" key="11">
    <source>
        <dbReference type="ARBA" id="ARBA00023136"/>
    </source>
</evidence>
<dbReference type="KEGG" id="soy:115886010"/>
<dbReference type="CTD" id="31578"/>
<keyword evidence="4 14" id="KW-0813">Transport</keyword>
<keyword evidence="5 14" id="KW-0679">Respiratory chain</keyword>
<dbReference type="InterPro" id="IPR009346">
    <property type="entry name" value="GRIM-19"/>
</dbReference>
<evidence type="ECO:0000256" key="6">
    <source>
        <dbReference type="ARBA" id="ARBA00022692"/>
    </source>
</evidence>
<sequence length="148" mass="17123">MTEFKQDMPPQGGYKPISFKRVPPLSYFNGYAIFGIYIGVTAGSAFLYHLNVKAVARRELETKGASLAIYPLLLAERDRSYLKQLRRNREEEADLMKNVPGWKVGTWYGEPIYKTQKDDTWNDPSYYEYFVHAKYSDVAKRGDISFIS</sequence>
<evidence type="ECO:0000256" key="1">
    <source>
        <dbReference type="ARBA" id="ARBA00004298"/>
    </source>
</evidence>
<dbReference type="AlphaFoldDB" id="A0A6J2YBQ9"/>
<evidence type="ECO:0000256" key="9">
    <source>
        <dbReference type="ARBA" id="ARBA00022989"/>
    </source>
</evidence>
<keyword evidence="8 14" id="KW-0249">Electron transport</keyword>
<evidence type="ECO:0000313" key="16">
    <source>
        <dbReference type="RefSeq" id="XP_030760897.1"/>
    </source>
</evidence>
<evidence type="ECO:0000256" key="8">
    <source>
        <dbReference type="ARBA" id="ARBA00022982"/>
    </source>
</evidence>
<evidence type="ECO:0000256" key="5">
    <source>
        <dbReference type="ARBA" id="ARBA00022660"/>
    </source>
</evidence>
<keyword evidence="6 14" id="KW-0812">Transmembrane</keyword>
<dbReference type="RefSeq" id="XP_030760897.1">
    <property type="nucleotide sequence ID" value="XM_030905037.1"/>
</dbReference>
<dbReference type="PANTHER" id="PTHR12966">
    <property type="entry name" value="NADH DEHYDROGENASE UBIQUINONE 1 ALPHA SUBCOMPLEX SUBUNIT 13"/>
    <property type="match status" value="1"/>
</dbReference>
<comment type="subcellular location">
    <subcellularLocation>
        <location evidence="1 14">Mitochondrion inner membrane</location>
        <topology evidence="1 14">Single-pass membrane protein</topology>
        <orientation evidence="1 14">Matrix side</orientation>
    </subcellularLocation>
</comment>
<feature type="transmembrane region" description="Helical" evidence="14">
    <location>
        <begin position="28"/>
        <end position="48"/>
    </location>
</feature>
<dbReference type="PANTHER" id="PTHR12966:SF0">
    <property type="entry name" value="NADH DEHYDROGENASE [UBIQUINONE] 1 ALPHA SUBCOMPLEX SUBUNIT 13"/>
    <property type="match status" value="1"/>
</dbReference>
<dbReference type="Pfam" id="PF06212">
    <property type="entry name" value="GRIM-19"/>
    <property type="match status" value="1"/>
</dbReference>
<comment type="subunit">
    <text evidence="13">Complex I is composed of 45 different subunits. Interacts with CARD15, but not with CARD4. Interacts with STAT3, but not with STAT1, STAT2 and STAT5A. Interacts with OLFM4.</text>
</comment>
<evidence type="ECO:0000256" key="2">
    <source>
        <dbReference type="ARBA" id="ARBA00007312"/>
    </source>
</evidence>
<keyword evidence="10 14" id="KW-0496">Mitochondrion</keyword>
<protein>
    <recommendedName>
        <fullName evidence="3 14">NADH dehydrogenase [ubiquinone] 1 alpha subcomplex subunit 13</fullName>
    </recommendedName>
</protein>
<dbReference type="GO" id="GO:0045271">
    <property type="term" value="C:respiratory chain complex I"/>
    <property type="evidence" value="ECO:0007669"/>
    <property type="project" value="UniProtKB-UniRule"/>
</dbReference>
<accession>A0A6J2YBQ9</accession>
<evidence type="ECO:0000313" key="15">
    <source>
        <dbReference type="Proteomes" id="UP000504635"/>
    </source>
</evidence>